<proteinExistence type="predicted"/>
<dbReference type="EMBL" id="CM044703">
    <property type="protein sequence ID" value="KAI5671387.1"/>
    <property type="molecule type" value="Genomic_DNA"/>
</dbReference>
<comment type="caution">
    <text evidence="1">The sequence shown here is derived from an EMBL/GenBank/DDBJ whole genome shotgun (WGS) entry which is preliminary data.</text>
</comment>
<reference evidence="2" key="1">
    <citation type="journal article" date="2023" name="Nat. Plants">
        <title>Single-cell RNA sequencing provides a high-resolution roadmap for understanding the multicellular compartmentation of specialized metabolism.</title>
        <authorList>
            <person name="Sun S."/>
            <person name="Shen X."/>
            <person name="Li Y."/>
            <person name="Li Y."/>
            <person name="Wang S."/>
            <person name="Li R."/>
            <person name="Zhang H."/>
            <person name="Shen G."/>
            <person name="Guo B."/>
            <person name="Wei J."/>
            <person name="Xu J."/>
            <person name="St-Pierre B."/>
            <person name="Chen S."/>
            <person name="Sun C."/>
        </authorList>
    </citation>
    <scope>NUCLEOTIDE SEQUENCE [LARGE SCALE GENOMIC DNA]</scope>
</reference>
<dbReference type="Proteomes" id="UP001060085">
    <property type="component" value="Linkage Group LG03"/>
</dbReference>
<organism evidence="1 2">
    <name type="scientific">Catharanthus roseus</name>
    <name type="common">Madagascar periwinkle</name>
    <name type="synonym">Vinca rosea</name>
    <dbReference type="NCBI Taxonomy" id="4058"/>
    <lineage>
        <taxon>Eukaryota</taxon>
        <taxon>Viridiplantae</taxon>
        <taxon>Streptophyta</taxon>
        <taxon>Embryophyta</taxon>
        <taxon>Tracheophyta</taxon>
        <taxon>Spermatophyta</taxon>
        <taxon>Magnoliopsida</taxon>
        <taxon>eudicotyledons</taxon>
        <taxon>Gunneridae</taxon>
        <taxon>Pentapetalae</taxon>
        <taxon>asterids</taxon>
        <taxon>lamiids</taxon>
        <taxon>Gentianales</taxon>
        <taxon>Apocynaceae</taxon>
        <taxon>Rauvolfioideae</taxon>
        <taxon>Vinceae</taxon>
        <taxon>Catharanthinae</taxon>
        <taxon>Catharanthus</taxon>
    </lineage>
</organism>
<keyword evidence="2" id="KW-1185">Reference proteome</keyword>
<protein>
    <submittedName>
        <fullName evidence="1">Uncharacterized protein</fullName>
    </submittedName>
</protein>
<name>A0ACC0BFJ5_CATRO</name>
<accession>A0ACC0BFJ5</accession>
<sequence>MLVGVLFIWIQLIEGVVPWKGYTKDGITFDSISCSGLHSSRLSQRGSLARVVQGVLAGTPCVVTCFVYKWEIDPERFSVVEVDIPDLDSETVDGPADTEMDREEDLSKPTTRSAMDTTEWIKNVLRTETSKEPSIEPISSIHALPTENQIAALQAELVETSRHFHSSCQASQLETTRADRLAAEVAQMREILEAQQHGVFLQHWLGMISSSANETPAEA</sequence>
<evidence type="ECO:0000313" key="2">
    <source>
        <dbReference type="Proteomes" id="UP001060085"/>
    </source>
</evidence>
<gene>
    <name evidence="1" type="ORF">M9H77_11751</name>
</gene>
<evidence type="ECO:0000313" key="1">
    <source>
        <dbReference type="EMBL" id="KAI5671387.1"/>
    </source>
</evidence>